<gene>
    <name evidence="2" type="ORF">SAMN04487965_3186</name>
</gene>
<organism evidence="2 3">
    <name type="scientific">Microbulbifer donghaiensis</name>
    <dbReference type="NCBI Taxonomy" id="494016"/>
    <lineage>
        <taxon>Bacteria</taxon>
        <taxon>Pseudomonadati</taxon>
        <taxon>Pseudomonadota</taxon>
        <taxon>Gammaproteobacteria</taxon>
        <taxon>Cellvibrionales</taxon>
        <taxon>Microbulbiferaceae</taxon>
        <taxon>Microbulbifer</taxon>
    </lineage>
</organism>
<dbReference type="InterPro" id="IPR001509">
    <property type="entry name" value="Epimerase_deHydtase"/>
</dbReference>
<dbReference type="OrthoDB" id="9801056at2"/>
<accession>A0A1M5GLZ1</accession>
<dbReference type="CDD" id="cd05240">
    <property type="entry name" value="UDP_G4E_3_SDR_e"/>
    <property type="match status" value="1"/>
</dbReference>
<reference evidence="3" key="1">
    <citation type="submission" date="2016-11" db="EMBL/GenBank/DDBJ databases">
        <authorList>
            <person name="Varghese N."/>
            <person name="Submissions S."/>
        </authorList>
    </citation>
    <scope>NUCLEOTIDE SEQUENCE [LARGE SCALE GENOMIC DNA]</scope>
    <source>
        <strain evidence="3">CGMCC 1.7063</strain>
    </source>
</reference>
<dbReference type="AlphaFoldDB" id="A0A1M5GLZ1"/>
<dbReference type="SUPFAM" id="SSF51735">
    <property type="entry name" value="NAD(P)-binding Rossmann-fold domains"/>
    <property type="match status" value="1"/>
</dbReference>
<dbReference type="Pfam" id="PF01370">
    <property type="entry name" value="Epimerase"/>
    <property type="match status" value="1"/>
</dbReference>
<sequence>MTEKRVLITGAAGYVGHQLGELLAKEMPVVGVDIRTRRATFPMFALNICDPALGELLRAESITHVVHLASVMAAGRDREMEYRIDVEGTENVLKACIYAGVKHITITSSGAAYGYYPDNPEWLEEHHRLRGNPEFGYSDNKRLVEEMLAAYREQYPRLQQLVFRPCSIVGATTNNKIGELFSGRAILDPGGHNSPFVFIWDQDVIRAIQFGVQRSASGIYNLAGDGALTPAEIAQLLGKPLRKPPVWLIKLLLGIGYFLHLTDKQPGQVMFLQYRPVLLNRRLKEELGFVPEKTSAEAFAYFAREALGIEPVAEAVEGLA</sequence>
<dbReference type="InterPro" id="IPR050177">
    <property type="entry name" value="Lipid_A_modif_metabolic_enz"/>
</dbReference>
<dbReference type="EMBL" id="FQVA01000006">
    <property type="protein sequence ID" value="SHG04759.1"/>
    <property type="molecule type" value="Genomic_DNA"/>
</dbReference>
<protein>
    <submittedName>
        <fullName evidence="2">UDP-glucose 4-epimerase</fullName>
    </submittedName>
</protein>
<evidence type="ECO:0000313" key="2">
    <source>
        <dbReference type="EMBL" id="SHG04759.1"/>
    </source>
</evidence>
<dbReference type="Proteomes" id="UP000184170">
    <property type="component" value="Unassembled WGS sequence"/>
</dbReference>
<name>A0A1M5GLZ1_9GAMM</name>
<dbReference type="PANTHER" id="PTHR43245">
    <property type="entry name" value="BIFUNCTIONAL POLYMYXIN RESISTANCE PROTEIN ARNA"/>
    <property type="match status" value="1"/>
</dbReference>
<dbReference type="RefSeq" id="WP_073277000.1">
    <property type="nucleotide sequence ID" value="NZ_FQVA01000006.1"/>
</dbReference>
<keyword evidence="3" id="KW-1185">Reference proteome</keyword>
<evidence type="ECO:0000313" key="3">
    <source>
        <dbReference type="Proteomes" id="UP000184170"/>
    </source>
</evidence>
<proteinExistence type="predicted"/>
<dbReference type="STRING" id="494016.SAMN04487965_3186"/>
<dbReference type="Gene3D" id="3.40.50.720">
    <property type="entry name" value="NAD(P)-binding Rossmann-like Domain"/>
    <property type="match status" value="1"/>
</dbReference>
<feature type="domain" description="NAD-dependent epimerase/dehydratase" evidence="1">
    <location>
        <begin position="6"/>
        <end position="176"/>
    </location>
</feature>
<dbReference type="InterPro" id="IPR036291">
    <property type="entry name" value="NAD(P)-bd_dom_sf"/>
</dbReference>
<evidence type="ECO:0000259" key="1">
    <source>
        <dbReference type="Pfam" id="PF01370"/>
    </source>
</evidence>